<accession>A0AAV4PLC3</accession>
<proteinExistence type="predicted"/>
<evidence type="ECO:0000313" key="1">
    <source>
        <dbReference type="EMBL" id="GIX97914.1"/>
    </source>
</evidence>
<gene>
    <name evidence="1" type="ORF">CEXT_735961</name>
</gene>
<dbReference type="AlphaFoldDB" id="A0AAV4PLC3"/>
<evidence type="ECO:0000313" key="2">
    <source>
        <dbReference type="Proteomes" id="UP001054945"/>
    </source>
</evidence>
<keyword evidence="2" id="KW-1185">Reference proteome</keyword>
<dbReference type="Proteomes" id="UP001054945">
    <property type="component" value="Unassembled WGS sequence"/>
</dbReference>
<dbReference type="EMBL" id="BPLR01004834">
    <property type="protein sequence ID" value="GIX97914.1"/>
    <property type="molecule type" value="Genomic_DNA"/>
</dbReference>
<reference evidence="1 2" key="1">
    <citation type="submission" date="2021-06" db="EMBL/GenBank/DDBJ databases">
        <title>Caerostris extrusa draft genome.</title>
        <authorList>
            <person name="Kono N."/>
            <person name="Arakawa K."/>
        </authorList>
    </citation>
    <scope>NUCLEOTIDE SEQUENCE [LARGE SCALE GENOMIC DNA]</scope>
</reference>
<name>A0AAV4PLC3_CAEEX</name>
<sequence length="179" mass="19876">MGIGSAAPPPLHILNGQPPRNIHVHRAGHWEGPAQGFFLDLSGLKRAWRSTSSAKALGLCKKRHSFELQSHHVAGFPLEGTVVPSSSGCQLKLLRPLQGARRRCRLRFQEGKQNLITTNNFSERTRNYWSSANGFGNRVSRLSTIDKKLLQVNRLEDLIPFLNGIPRRTIQGAMPSLAP</sequence>
<comment type="caution">
    <text evidence="1">The sequence shown here is derived from an EMBL/GenBank/DDBJ whole genome shotgun (WGS) entry which is preliminary data.</text>
</comment>
<protein>
    <submittedName>
        <fullName evidence="1">Uncharacterized protein</fullName>
    </submittedName>
</protein>
<organism evidence="1 2">
    <name type="scientific">Caerostris extrusa</name>
    <name type="common">Bark spider</name>
    <name type="synonym">Caerostris bankana</name>
    <dbReference type="NCBI Taxonomy" id="172846"/>
    <lineage>
        <taxon>Eukaryota</taxon>
        <taxon>Metazoa</taxon>
        <taxon>Ecdysozoa</taxon>
        <taxon>Arthropoda</taxon>
        <taxon>Chelicerata</taxon>
        <taxon>Arachnida</taxon>
        <taxon>Araneae</taxon>
        <taxon>Araneomorphae</taxon>
        <taxon>Entelegynae</taxon>
        <taxon>Araneoidea</taxon>
        <taxon>Araneidae</taxon>
        <taxon>Caerostris</taxon>
    </lineage>
</organism>